<feature type="compositionally biased region" description="Basic and acidic residues" evidence="1">
    <location>
        <begin position="730"/>
        <end position="740"/>
    </location>
</feature>
<feature type="compositionally biased region" description="Low complexity" evidence="1">
    <location>
        <begin position="745"/>
        <end position="757"/>
    </location>
</feature>
<dbReference type="AlphaFoldDB" id="A0A8B8F642"/>
<feature type="region of interest" description="Disordered" evidence="1">
    <location>
        <begin position="730"/>
        <end position="757"/>
    </location>
</feature>
<feature type="compositionally biased region" description="Basic and acidic residues" evidence="1">
    <location>
        <begin position="583"/>
        <end position="593"/>
    </location>
</feature>
<gene>
    <name evidence="4" type="primary">LOC112680022</name>
</gene>
<sequence length="757" mass="88697">MQQKSIVDFLLSQKRYRVLWWSFGPTIFEYLCKQKDFNAKELLEKHKNNVVLEKESLALLAALGEIKAYWWWPWSATVKEVVLSESQKERAEKYPSYFFLHRVVLVIFTSVLIHRIVFFQQSGGYMNRNQQFNDSEESSAVQIGQHLPEASGNLAAQDDQKQLNIQHLSFLGSAMVYNVELEWALHLMGFSSQTLSELDKSLARVREANYSKEAMEEYAASFKEIFTDKYRELARKVHSDKQDARNLSNIQDEKMKDLTNMKEVMNGLYEASKEKIAELRNVTIWRQADLLYCRNEFLKNAQELFEGHKTNLPKMKQNFEKLIDNYTDRYQKLWLDNLRDLKHRCGKDKNLNIIKDEVKKLLKEGARQLIVLIQHSKGAHDAILLINKSKFKKEEKQELIAALKGSEQITPDKCFILPMMVYRDVMKQLFRSYCAEGMFLHDIPYLIDVFKKNAEIPESIEFYVKQYLNECSPAKLQEWSELLTKKEGLDSSTCYYPIREFVDNVTYQIDKVLSRLFGPRKATRGEMKRVILIQILDRYIVCLKEEFKKEKTWFKKKEEEIQQIQEGIREKDEKIKQASQRAEQADQRAEQADQRVHRLKIEKTAMKSFRSALKKSKFDDELYNLIEDSEDAIVEAVTEHVIEHNSSPEQILNEVMGKIGKNKDDILSAEDSSNAINEVIEDAIRRFIVGQVTREMAEKVEEQETLRKRAIDLMRDDAFGIPIEEIRQNQDMMKNEEMVQERQQSNPSSSISNVNVP</sequence>
<evidence type="ECO:0000256" key="2">
    <source>
        <dbReference type="SAM" id="Phobius"/>
    </source>
</evidence>
<keyword evidence="2" id="KW-0812">Transmembrane</keyword>
<evidence type="ECO:0000313" key="3">
    <source>
        <dbReference type="Proteomes" id="UP000694846"/>
    </source>
</evidence>
<keyword evidence="3" id="KW-1185">Reference proteome</keyword>
<dbReference type="OrthoDB" id="8213761at2759"/>
<dbReference type="GeneID" id="112680022"/>
<keyword evidence="2" id="KW-0472">Membrane</keyword>
<feature type="transmembrane region" description="Helical" evidence="2">
    <location>
        <begin position="97"/>
        <end position="118"/>
    </location>
</feature>
<protein>
    <submittedName>
        <fullName evidence="4">CAP-Gly domain-containing linker protein 1-like</fullName>
    </submittedName>
</protein>
<evidence type="ECO:0000313" key="4">
    <source>
        <dbReference type="RefSeq" id="XP_025405782.1"/>
    </source>
</evidence>
<feature type="region of interest" description="Disordered" evidence="1">
    <location>
        <begin position="572"/>
        <end position="593"/>
    </location>
</feature>
<dbReference type="Proteomes" id="UP000694846">
    <property type="component" value="Unplaced"/>
</dbReference>
<reference evidence="4" key="1">
    <citation type="submission" date="2025-08" db="UniProtKB">
        <authorList>
            <consortium name="RefSeq"/>
        </authorList>
    </citation>
    <scope>IDENTIFICATION</scope>
    <source>
        <tissue evidence="4">Whole body</tissue>
    </source>
</reference>
<evidence type="ECO:0000256" key="1">
    <source>
        <dbReference type="SAM" id="MobiDB-lite"/>
    </source>
</evidence>
<keyword evidence="2" id="KW-1133">Transmembrane helix</keyword>
<organism evidence="3 4">
    <name type="scientific">Sipha flava</name>
    <name type="common">yellow sugarcane aphid</name>
    <dbReference type="NCBI Taxonomy" id="143950"/>
    <lineage>
        <taxon>Eukaryota</taxon>
        <taxon>Metazoa</taxon>
        <taxon>Ecdysozoa</taxon>
        <taxon>Arthropoda</taxon>
        <taxon>Hexapoda</taxon>
        <taxon>Insecta</taxon>
        <taxon>Pterygota</taxon>
        <taxon>Neoptera</taxon>
        <taxon>Paraneoptera</taxon>
        <taxon>Hemiptera</taxon>
        <taxon>Sternorrhyncha</taxon>
        <taxon>Aphidomorpha</taxon>
        <taxon>Aphidoidea</taxon>
        <taxon>Aphididae</taxon>
        <taxon>Sipha</taxon>
    </lineage>
</organism>
<proteinExistence type="predicted"/>
<accession>A0A8B8F642</accession>
<name>A0A8B8F642_9HEMI</name>
<dbReference type="RefSeq" id="XP_025405782.1">
    <property type="nucleotide sequence ID" value="XM_025549997.1"/>
</dbReference>
<feature type="non-terminal residue" evidence="4">
    <location>
        <position position="757"/>
    </location>
</feature>